<keyword evidence="1" id="KW-0812">Transmembrane</keyword>
<feature type="transmembrane region" description="Helical" evidence="1">
    <location>
        <begin position="177"/>
        <end position="195"/>
    </location>
</feature>
<reference evidence="2 3" key="2">
    <citation type="submission" date="2019-05" db="EMBL/GenBank/DDBJ databases">
        <authorList>
            <person name="Lianzixin W."/>
        </authorList>
    </citation>
    <scope>NUCLEOTIDE SEQUENCE [LARGE SCALE GENOMIC DNA]</scope>
    <source>
        <strain evidence="2 3">EC11</strain>
    </source>
</reference>
<evidence type="ECO:0008006" key="4">
    <source>
        <dbReference type="Google" id="ProtNLM"/>
    </source>
</evidence>
<dbReference type="EMBL" id="VEVQ02000010">
    <property type="protein sequence ID" value="NHN26965.1"/>
    <property type="molecule type" value="Genomic_DNA"/>
</dbReference>
<feature type="transmembrane region" description="Helical" evidence="1">
    <location>
        <begin position="154"/>
        <end position="171"/>
    </location>
</feature>
<dbReference type="Proteomes" id="UP000817854">
    <property type="component" value="Unassembled WGS sequence"/>
</dbReference>
<dbReference type="RefSeq" id="WP_140963284.1">
    <property type="nucleotide sequence ID" value="NZ_VEVQ02000010.1"/>
</dbReference>
<organism evidence="2 3">
    <name type="scientific">Flavobacterium jejuense</name>
    <dbReference type="NCBI Taxonomy" id="1544455"/>
    <lineage>
        <taxon>Bacteria</taxon>
        <taxon>Pseudomonadati</taxon>
        <taxon>Bacteroidota</taxon>
        <taxon>Flavobacteriia</taxon>
        <taxon>Flavobacteriales</taxon>
        <taxon>Flavobacteriaceae</taxon>
        <taxon>Flavobacterium</taxon>
    </lineage>
</organism>
<sequence>MPLNNDQIELINSFLVKNEVVFDGVRHEVIDHIASDIEHNYENVAFHEAIKIVLQKWQSQIKLSESIWVSTWSSFPVLILKKLKNLLQPFGILFISLLIILSLLLSYYPAITAKINKNISYEIGYLTWVAISTGFGLNLFFSKGHTTYKYVFKRILYVIFMNSIIVFSDSANKDNVLTSILIINTISSIFLVKCYKAHFKFLKDNLLNA</sequence>
<accession>A0ABX0IUY2</accession>
<evidence type="ECO:0000313" key="3">
    <source>
        <dbReference type="Proteomes" id="UP000817854"/>
    </source>
</evidence>
<comment type="caution">
    <text evidence="2">The sequence shown here is derived from an EMBL/GenBank/DDBJ whole genome shotgun (WGS) entry which is preliminary data.</text>
</comment>
<evidence type="ECO:0000313" key="2">
    <source>
        <dbReference type="EMBL" id="NHN26965.1"/>
    </source>
</evidence>
<reference evidence="3" key="1">
    <citation type="submission" date="2019-05" db="EMBL/GenBank/DDBJ databases">
        <title>Flavobacterium profundi sp. nov., isolated from a deep-sea seamount.</title>
        <authorList>
            <person name="Zhang D.-C."/>
        </authorList>
    </citation>
    <scope>NUCLEOTIDE SEQUENCE [LARGE SCALE GENOMIC DNA]</scope>
    <source>
        <strain evidence="3">EC11</strain>
    </source>
</reference>
<name>A0ABX0IUY2_9FLAO</name>
<protein>
    <recommendedName>
        <fullName evidence="4">DUF2157 domain-containing protein</fullName>
    </recommendedName>
</protein>
<reference evidence="2 3" key="3">
    <citation type="submission" date="2020-02" db="EMBL/GenBank/DDBJ databases">
        <title>Flavobacterium profundi sp. nov., isolated from a deep-sea seamount.</title>
        <authorList>
            <person name="Zhang D.-C."/>
        </authorList>
    </citation>
    <scope>NUCLEOTIDE SEQUENCE [LARGE SCALE GENOMIC DNA]</scope>
    <source>
        <strain evidence="2 3">EC11</strain>
    </source>
</reference>
<gene>
    <name evidence="2" type="ORF">FIA58_014875</name>
</gene>
<keyword evidence="3" id="KW-1185">Reference proteome</keyword>
<feature type="transmembrane region" description="Helical" evidence="1">
    <location>
        <begin position="123"/>
        <end position="142"/>
    </location>
</feature>
<feature type="transmembrane region" description="Helical" evidence="1">
    <location>
        <begin position="90"/>
        <end position="111"/>
    </location>
</feature>
<keyword evidence="1" id="KW-1133">Transmembrane helix</keyword>
<proteinExistence type="predicted"/>
<evidence type="ECO:0000256" key="1">
    <source>
        <dbReference type="SAM" id="Phobius"/>
    </source>
</evidence>
<keyword evidence="1" id="KW-0472">Membrane</keyword>